<feature type="transmembrane region" description="Helical" evidence="8">
    <location>
        <begin position="296"/>
        <end position="318"/>
    </location>
</feature>
<feature type="transmembrane region" description="Helical" evidence="8">
    <location>
        <begin position="239"/>
        <end position="260"/>
    </location>
</feature>
<dbReference type="Pfam" id="PF01032">
    <property type="entry name" value="FecCD"/>
    <property type="match status" value="1"/>
</dbReference>
<name>A0A449BHX2_9MOLU</name>
<evidence type="ECO:0000256" key="2">
    <source>
        <dbReference type="ARBA" id="ARBA00007935"/>
    </source>
</evidence>
<keyword evidence="4" id="KW-1003">Cell membrane</keyword>
<dbReference type="PANTHER" id="PTHR30472:SF27">
    <property type="entry name" value="PETROBACTIN IMPORT SYSTEM PERMEASE PROTEIN YCLN"/>
    <property type="match status" value="1"/>
</dbReference>
<keyword evidence="5 8" id="KW-0812">Transmembrane</keyword>
<dbReference type="RefSeq" id="WP_035368269.1">
    <property type="nucleotide sequence ID" value="NZ_LR215050.1"/>
</dbReference>
<keyword evidence="6 8" id="KW-1133">Transmembrane helix</keyword>
<evidence type="ECO:0000256" key="3">
    <source>
        <dbReference type="ARBA" id="ARBA00022448"/>
    </source>
</evidence>
<evidence type="ECO:0000313" key="10">
    <source>
        <dbReference type="Proteomes" id="UP000290909"/>
    </source>
</evidence>
<feature type="transmembrane region" description="Helical" evidence="8">
    <location>
        <begin position="267"/>
        <end position="290"/>
    </location>
</feature>
<evidence type="ECO:0000313" key="9">
    <source>
        <dbReference type="EMBL" id="VEU82040.1"/>
    </source>
</evidence>
<evidence type="ECO:0000256" key="7">
    <source>
        <dbReference type="ARBA" id="ARBA00023136"/>
    </source>
</evidence>
<evidence type="ECO:0000256" key="6">
    <source>
        <dbReference type="ARBA" id="ARBA00022989"/>
    </source>
</evidence>
<dbReference type="AlphaFoldDB" id="A0A449BHX2"/>
<feature type="transmembrane region" description="Helical" evidence="8">
    <location>
        <begin position="179"/>
        <end position="199"/>
    </location>
</feature>
<feature type="transmembrane region" description="Helical" evidence="8">
    <location>
        <begin position="45"/>
        <end position="69"/>
    </location>
</feature>
<keyword evidence="10" id="KW-1185">Reference proteome</keyword>
<dbReference type="Gene3D" id="1.10.3470.10">
    <property type="entry name" value="ABC transporter involved in vitamin B12 uptake, BtuC"/>
    <property type="match status" value="1"/>
</dbReference>
<dbReference type="STRING" id="1408416.GCA_000702765_00160"/>
<dbReference type="CDD" id="cd06550">
    <property type="entry name" value="TM_ABC_iron-siderophores_like"/>
    <property type="match status" value="1"/>
</dbReference>
<protein>
    <submittedName>
        <fullName evidence="9">Iron(III) dicitrate transport system permease protein fecD</fullName>
    </submittedName>
</protein>
<dbReference type="InterPro" id="IPR000522">
    <property type="entry name" value="ABC_transptr_permease_BtuC"/>
</dbReference>
<proteinExistence type="inferred from homology"/>
<comment type="similarity">
    <text evidence="2">Belongs to the binding-protein-dependent transport system permease family. FecCD subfamily.</text>
</comment>
<dbReference type="GO" id="GO:0022857">
    <property type="term" value="F:transmembrane transporter activity"/>
    <property type="evidence" value="ECO:0007669"/>
    <property type="project" value="InterPro"/>
</dbReference>
<evidence type="ECO:0000256" key="8">
    <source>
        <dbReference type="SAM" id="Phobius"/>
    </source>
</evidence>
<feature type="transmembrane region" description="Helical" evidence="8">
    <location>
        <begin position="211"/>
        <end position="233"/>
    </location>
</feature>
<gene>
    <name evidence="9" type="primary">fecD</name>
    <name evidence="9" type="ORF">NCTC10172_00045</name>
</gene>
<feature type="transmembrane region" description="Helical" evidence="8">
    <location>
        <begin position="81"/>
        <end position="99"/>
    </location>
</feature>
<comment type="subcellular location">
    <subcellularLocation>
        <location evidence="1">Cell membrane</location>
        <topology evidence="1">Multi-pass membrane protein</topology>
    </subcellularLocation>
</comment>
<dbReference type="Proteomes" id="UP000290909">
    <property type="component" value="Chromosome"/>
</dbReference>
<sequence length="324" mass="35572">MRTVKILSVILLIGLILLSLSIDARLDVNLFSILSFDKEAIEILLISRIPRTLTIILTASALSVAGLIMQSIGRNKFVSPGTIGTTQAATLGILISYLFMPTIPIWGKFIFSFGFSMISSFVFLHFISKIQFKNEIYVPLIGMMFGSLIGSISMVIAQATKTEQILAFIGLGSFVNKTVGTYEMILLTVPALILSIIYATRFNIASLGKDFANNLGVNYSRVTFMGLLIVSVISASTFIVVGPLPFLGLIVPNIISIYFGDKLNKNIIYMMIFGSIFVLTCDLISRTFFLLTTGEYYELAVGFTMGIIGSIIFLYLLLRGKKHA</sequence>
<feature type="transmembrane region" description="Helical" evidence="8">
    <location>
        <begin position="105"/>
        <end position="124"/>
    </location>
</feature>
<dbReference type="InterPro" id="IPR037294">
    <property type="entry name" value="ABC_BtuC-like"/>
</dbReference>
<accession>A0A449BHX2</accession>
<dbReference type="EMBL" id="LR215050">
    <property type="protein sequence ID" value="VEU82040.1"/>
    <property type="molecule type" value="Genomic_DNA"/>
</dbReference>
<keyword evidence="3" id="KW-0813">Transport</keyword>
<dbReference type="PANTHER" id="PTHR30472">
    <property type="entry name" value="FERRIC ENTEROBACTIN TRANSPORT SYSTEM PERMEASE PROTEIN"/>
    <property type="match status" value="1"/>
</dbReference>
<evidence type="ECO:0000256" key="1">
    <source>
        <dbReference type="ARBA" id="ARBA00004651"/>
    </source>
</evidence>
<evidence type="ECO:0000256" key="5">
    <source>
        <dbReference type="ARBA" id="ARBA00022692"/>
    </source>
</evidence>
<dbReference type="KEGG" id="ahk:NCTC10172_00045"/>
<feature type="transmembrane region" description="Helical" evidence="8">
    <location>
        <begin position="136"/>
        <end position="159"/>
    </location>
</feature>
<dbReference type="GO" id="GO:0033214">
    <property type="term" value="P:siderophore-iron import into cell"/>
    <property type="evidence" value="ECO:0007669"/>
    <property type="project" value="TreeGrafter"/>
</dbReference>
<evidence type="ECO:0000256" key="4">
    <source>
        <dbReference type="ARBA" id="ARBA00022475"/>
    </source>
</evidence>
<organism evidence="9 10">
    <name type="scientific">Acholeplasma hippikon</name>
    <dbReference type="NCBI Taxonomy" id="264636"/>
    <lineage>
        <taxon>Bacteria</taxon>
        <taxon>Bacillati</taxon>
        <taxon>Mycoplasmatota</taxon>
        <taxon>Mollicutes</taxon>
        <taxon>Acholeplasmatales</taxon>
        <taxon>Acholeplasmataceae</taxon>
        <taxon>Acholeplasma</taxon>
    </lineage>
</organism>
<keyword evidence="7 8" id="KW-0472">Membrane</keyword>
<reference evidence="9 10" key="1">
    <citation type="submission" date="2019-01" db="EMBL/GenBank/DDBJ databases">
        <authorList>
            <consortium name="Pathogen Informatics"/>
        </authorList>
    </citation>
    <scope>NUCLEOTIDE SEQUENCE [LARGE SCALE GENOMIC DNA]</scope>
    <source>
        <strain evidence="9 10">NCTC10172</strain>
    </source>
</reference>
<dbReference type="GO" id="GO:0005886">
    <property type="term" value="C:plasma membrane"/>
    <property type="evidence" value="ECO:0007669"/>
    <property type="project" value="UniProtKB-SubCell"/>
</dbReference>
<dbReference type="SUPFAM" id="SSF81345">
    <property type="entry name" value="ABC transporter involved in vitamin B12 uptake, BtuC"/>
    <property type="match status" value="1"/>
</dbReference>